<name>A0A8S1F1M8_9PELO</name>
<protein>
    <submittedName>
        <fullName evidence="2">Uncharacterized protein</fullName>
    </submittedName>
</protein>
<dbReference type="EMBL" id="CADEPM010000006">
    <property type="protein sequence ID" value="CAB3407514.1"/>
    <property type="molecule type" value="Genomic_DNA"/>
</dbReference>
<accession>A0A8S1F1M8</accession>
<keyword evidence="3" id="KW-1185">Reference proteome</keyword>
<proteinExistence type="predicted"/>
<feature type="region of interest" description="Disordered" evidence="1">
    <location>
        <begin position="278"/>
        <end position="303"/>
    </location>
</feature>
<evidence type="ECO:0000256" key="1">
    <source>
        <dbReference type="SAM" id="MobiDB-lite"/>
    </source>
</evidence>
<sequence length="660" mass="75371">MNLHSDICWLSLDELTPQKLAVIEERIEQLETGFDMVKTNGIPNDHSPYEYYAMATANNQRAFDWFKELKAQERYQKLVDRCDEAGENSTEFELVIFSSYVRSIFAYISIQKDIADYFNRFANTKIGLQFRTTADEERIARIKTEDGCEAPPLQQPAEIEETELIKQEPRDVEFDKIDCSTNDAVVMMPTNPLNRTGLERLRGVERARSPPPICRPLGGPTPQLSPAERSEIFGSRLTSPASIMDQTSSTRRKSLDSEVDFCDLSRVREFRFQKSAQREDGEIVDESSGGPNCSDEATSDVRQIDESELEEAEIGDGMDDREDVIESNDGVICNKSTNHIYERELEDGEIVDSDDDDVMESSDANCDEDTINNVPNSRRIQYDLFGFEAEDEPENSLDSPESIDVEDDVVPRSARLPRACKRVATPIIDVRPSPTKRTPRRRRRRTVNVTENVDGMKKKKATRSRNPINNIWCSTKKRRGKRIVNEFVELQRSSSTLLKTIERNPPNANDAEKLIELMINDVAEMNRKYSVLIRESALNKRRLDDALAKLLDDLTPTERNNQAAKISKLKQKHTDYTNLRNAINFKNKFAAADNNAPLPADHHENRNENDVDDGCFIIPSEDQFRRKRKNCADAVITKMLDACRISMECDAMPMKRTRIT</sequence>
<comment type="caution">
    <text evidence="2">The sequence shown here is derived from an EMBL/GenBank/DDBJ whole genome shotgun (WGS) entry which is preliminary data.</text>
</comment>
<dbReference type="AlphaFoldDB" id="A0A8S1F1M8"/>
<evidence type="ECO:0000313" key="3">
    <source>
        <dbReference type="Proteomes" id="UP000494206"/>
    </source>
</evidence>
<dbReference type="Proteomes" id="UP000494206">
    <property type="component" value="Unassembled WGS sequence"/>
</dbReference>
<organism evidence="2 3">
    <name type="scientific">Caenorhabditis bovis</name>
    <dbReference type="NCBI Taxonomy" id="2654633"/>
    <lineage>
        <taxon>Eukaryota</taxon>
        <taxon>Metazoa</taxon>
        <taxon>Ecdysozoa</taxon>
        <taxon>Nematoda</taxon>
        <taxon>Chromadorea</taxon>
        <taxon>Rhabditida</taxon>
        <taxon>Rhabditina</taxon>
        <taxon>Rhabditomorpha</taxon>
        <taxon>Rhabditoidea</taxon>
        <taxon>Rhabditidae</taxon>
        <taxon>Peloderinae</taxon>
        <taxon>Caenorhabditis</taxon>
    </lineage>
</organism>
<evidence type="ECO:0000313" key="2">
    <source>
        <dbReference type="EMBL" id="CAB3407514.1"/>
    </source>
</evidence>
<reference evidence="2 3" key="1">
    <citation type="submission" date="2020-04" db="EMBL/GenBank/DDBJ databases">
        <authorList>
            <person name="Laetsch R D."/>
            <person name="Stevens L."/>
            <person name="Kumar S."/>
            <person name="Blaxter L. M."/>
        </authorList>
    </citation>
    <scope>NUCLEOTIDE SEQUENCE [LARGE SCALE GENOMIC DNA]</scope>
</reference>
<gene>
    <name evidence="2" type="ORF">CBOVIS_LOCUS9434</name>
</gene>